<evidence type="ECO:0000256" key="2">
    <source>
        <dbReference type="ARBA" id="ARBA00022801"/>
    </source>
</evidence>
<feature type="domain" description="CobW C-terminal" evidence="6">
    <location>
        <begin position="261"/>
        <end position="376"/>
    </location>
</feature>
<dbReference type="Pfam" id="PF07683">
    <property type="entry name" value="CobW_C"/>
    <property type="match status" value="1"/>
</dbReference>
<organism evidence="7 8">
    <name type="scientific">Paenibacillus elgii</name>
    <dbReference type="NCBI Taxonomy" id="189691"/>
    <lineage>
        <taxon>Bacteria</taxon>
        <taxon>Bacillati</taxon>
        <taxon>Bacillota</taxon>
        <taxon>Bacilli</taxon>
        <taxon>Bacillales</taxon>
        <taxon>Paenibacillaceae</taxon>
        <taxon>Paenibacillus</taxon>
    </lineage>
</organism>
<evidence type="ECO:0000256" key="1">
    <source>
        <dbReference type="ARBA" id="ARBA00022741"/>
    </source>
</evidence>
<dbReference type="SMART" id="SM00833">
    <property type="entry name" value="CobW_C"/>
    <property type="match status" value="1"/>
</dbReference>
<comment type="similarity">
    <text evidence="4">Belongs to the SIMIBI class G3E GTPase family. ZNG1 subfamily.</text>
</comment>
<evidence type="ECO:0000313" key="8">
    <source>
        <dbReference type="Proteomes" id="UP000076563"/>
    </source>
</evidence>
<dbReference type="InterPro" id="IPR027417">
    <property type="entry name" value="P-loop_NTPase"/>
</dbReference>
<dbReference type="Pfam" id="PF02492">
    <property type="entry name" value="cobW"/>
    <property type="match status" value="1"/>
</dbReference>
<comment type="catalytic activity">
    <reaction evidence="5">
        <text>GTP + H2O = GDP + phosphate + H(+)</text>
        <dbReference type="Rhea" id="RHEA:19669"/>
        <dbReference type="ChEBI" id="CHEBI:15377"/>
        <dbReference type="ChEBI" id="CHEBI:15378"/>
        <dbReference type="ChEBI" id="CHEBI:37565"/>
        <dbReference type="ChEBI" id="CHEBI:43474"/>
        <dbReference type="ChEBI" id="CHEBI:58189"/>
    </reaction>
    <physiologicalReaction direction="left-to-right" evidence="5">
        <dbReference type="Rhea" id="RHEA:19670"/>
    </physiologicalReaction>
</comment>
<proteinExistence type="inferred from homology"/>
<evidence type="ECO:0000256" key="4">
    <source>
        <dbReference type="ARBA" id="ARBA00034320"/>
    </source>
</evidence>
<dbReference type="GO" id="GO:0000166">
    <property type="term" value="F:nucleotide binding"/>
    <property type="evidence" value="ECO:0007669"/>
    <property type="project" value="UniProtKB-KW"/>
</dbReference>
<evidence type="ECO:0000256" key="5">
    <source>
        <dbReference type="ARBA" id="ARBA00049117"/>
    </source>
</evidence>
<sequence length="407" mass="45675">MEHNTTKIPVTVLSGYLGAGKTTILNYVLNHRHGLKVAVIVNDLSEVNVDAALVQNGGGLSRTEEKLVEMSNGCICCTLREDLLREVERLALEGRFDYILIESTGVGEPVPVAQTFTYIDEEHGIDLSRWCRLDCMVTVVDAYRFWHDYSSGESLLERQQAVGADDTRDVVDLLISQIEFCDVLILNKCDLVEEEELNELEGVLRKLQPRAKLLRTERGEVNPEEILNTGLFDFEAASTSAGWMQELMNDHHTPETEEYGISSFVYERRRPFHPERLTAWMSDWPENIVRAKGTVWLASRNALAQSLSQAGPSIQFGPAGYWVAALPEAERQAILAEEPELAQHWDPVFGDRTTKLVLIGIAPDRRQITAELDACLLTDEEMAGDWSLLSDRPPNVSTEQLEASLLH</sequence>
<keyword evidence="8" id="KW-1185">Reference proteome</keyword>
<dbReference type="Proteomes" id="UP000076563">
    <property type="component" value="Unassembled WGS sequence"/>
</dbReference>
<dbReference type="OrthoDB" id="9808822at2"/>
<dbReference type="InterPro" id="IPR036627">
    <property type="entry name" value="CobW-likC_sf"/>
</dbReference>
<gene>
    <name evidence="7" type="ORF">AV654_12205</name>
</gene>
<reference evidence="8" key="1">
    <citation type="submission" date="2016-01" db="EMBL/GenBank/DDBJ databases">
        <title>Draft genome of Chromobacterium sp. F49.</title>
        <authorList>
            <person name="Hong K.W."/>
        </authorList>
    </citation>
    <scope>NUCLEOTIDE SEQUENCE [LARGE SCALE GENOMIC DNA]</scope>
    <source>
        <strain evidence="8">M63</strain>
    </source>
</reference>
<dbReference type="PANTHER" id="PTHR43603">
    <property type="entry name" value="COBW DOMAIN-CONTAINING PROTEIN DDB_G0274527"/>
    <property type="match status" value="1"/>
</dbReference>
<dbReference type="InterPro" id="IPR051927">
    <property type="entry name" value="Zn_Chap_cDPG_Synth"/>
</dbReference>
<dbReference type="GO" id="GO:0016787">
    <property type="term" value="F:hydrolase activity"/>
    <property type="evidence" value="ECO:0007669"/>
    <property type="project" value="UniProtKB-KW"/>
</dbReference>
<keyword evidence="1" id="KW-0547">Nucleotide-binding</keyword>
<dbReference type="Gene3D" id="3.30.1220.10">
    <property type="entry name" value="CobW-like, C-terminal domain"/>
    <property type="match status" value="1"/>
</dbReference>
<dbReference type="EMBL" id="LQRA01000047">
    <property type="protein sequence ID" value="KZE80693.1"/>
    <property type="molecule type" value="Genomic_DNA"/>
</dbReference>
<dbReference type="STRING" id="1007103.GCA_000213315_07166"/>
<dbReference type="Gene3D" id="3.40.50.300">
    <property type="entry name" value="P-loop containing nucleotide triphosphate hydrolases"/>
    <property type="match status" value="1"/>
</dbReference>
<evidence type="ECO:0000259" key="6">
    <source>
        <dbReference type="SMART" id="SM00833"/>
    </source>
</evidence>
<dbReference type="PANTHER" id="PTHR43603:SF3">
    <property type="entry name" value="ZINC CHAPERONE YCIC"/>
    <property type="match status" value="1"/>
</dbReference>
<keyword evidence="2" id="KW-0378">Hydrolase</keyword>
<evidence type="ECO:0000313" key="7">
    <source>
        <dbReference type="EMBL" id="KZE80693.1"/>
    </source>
</evidence>
<evidence type="ECO:0000256" key="3">
    <source>
        <dbReference type="ARBA" id="ARBA00023186"/>
    </source>
</evidence>
<name>A0A163YZR0_9BACL</name>
<dbReference type="eggNOG" id="COG0523">
    <property type="taxonomic scope" value="Bacteria"/>
</dbReference>
<dbReference type="AlphaFoldDB" id="A0A163YZR0"/>
<accession>A0A163YZR0</accession>
<dbReference type="SUPFAM" id="SSF52540">
    <property type="entry name" value="P-loop containing nucleoside triphosphate hydrolases"/>
    <property type="match status" value="1"/>
</dbReference>
<dbReference type="CDD" id="cd03112">
    <property type="entry name" value="CobW-like"/>
    <property type="match status" value="1"/>
</dbReference>
<dbReference type="InterPro" id="IPR011629">
    <property type="entry name" value="CobW-like_C"/>
</dbReference>
<comment type="caution">
    <text evidence="7">The sequence shown here is derived from an EMBL/GenBank/DDBJ whole genome shotgun (WGS) entry which is preliminary data.</text>
</comment>
<protein>
    <submittedName>
        <fullName evidence="7">Cobalamin biosynthesis protein CobW</fullName>
    </submittedName>
</protein>
<dbReference type="RefSeq" id="WP_063179903.1">
    <property type="nucleotide sequence ID" value="NZ_LQRA01000047.1"/>
</dbReference>
<dbReference type="InterPro" id="IPR003495">
    <property type="entry name" value="CobW/HypB/UreG_nucleotide-bd"/>
</dbReference>
<keyword evidence="3" id="KW-0143">Chaperone</keyword>